<keyword evidence="3" id="KW-1185">Reference proteome</keyword>
<dbReference type="EMBL" id="JAWNGG020000114">
    <property type="protein sequence ID" value="KAK9301334.1"/>
    <property type="molecule type" value="Genomic_DNA"/>
</dbReference>
<protein>
    <submittedName>
        <fullName evidence="2">Uncharacterized protein</fullName>
    </submittedName>
</protein>
<dbReference type="Proteomes" id="UP001432146">
    <property type="component" value="Unassembled WGS sequence"/>
</dbReference>
<feature type="compositionally biased region" description="Polar residues" evidence="1">
    <location>
        <begin position="1"/>
        <end position="11"/>
    </location>
</feature>
<reference evidence="2 3" key="1">
    <citation type="submission" date="2024-05" db="EMBL/GenBank/DDBJ databases">
        <title>The nuclear and mitochondrial genome assemblies of Tetragonisca angustula (Apidae: Meliponini), a tiny yet remarkable pollinator in the Neotropics.</title>
        <authorList>
            <person name="Ferrari R."/>
            <person name="Ricardo P.C."/>
            <person name="Dias F.C."/>
            <person name="Araujo N.S."/>
            <person name="Soares D.O."/>
            <person name="Zhou Q.-S."/>
            <person name="Zhu C.-D."/>
            <person name="Coutinho L."/>
            <person name="Airas M.C."/>
            <person name="Batista T.M."/>
        </authorList>
    </citation>
    <scope>NUCLEOTIDE SEQUENCE [LARGE SCALE GENOMIC DNA]</scope>
    <source>
        <strain evidence="2">ASF017062</strain>
        <tissue evidence="2">Abdomen</tissue>
    </source>
</reference>
<accession>A0AAW0ZVT0</accession>
<dbReference type="AlphaFoldDB" id="A0AAW0ZVT0"/>
<sequence length="134" mass="14699">MLTQLQHNTLGSSASPPAAARTSPGALIPRFPKTPISPLPTIRECESHEATSMRRLATRPEGPGGISISFFSKQDSIEDEGWTLHRTNRAIQPKQGPSSQVSGTFLTRDGWVRVLPREWKKNLIVLVDKATAQT</sequence>
<gene>
    <name evidence="2" type="ORF">QLX08_006269</name>
</gene>
<evidence type="ECO:0000313" key="2">
    <source>
        <dbReference type="EMBL" id="KAK9301334.1"/>
    </source>
</evidence>
<feature type="compositionally biased region" description="Low complexity" evidence="1">
    <location>
        <begin position="12"/>
        <end position="24"/>
    </location>
</feature>
<feature type="region of interest" description="Disordered" evidence="1">
    <location>
        <begin position="1"/>
        <end position="40"/>
    </location>
</feature>
<evidence type="ECO:0000256" key="1">
    <source>
        <dbReference type="SAM" id="MobiDB-lite"/>
    </source>
</evidence>
<proteinExistence type="predicted"/>
<organism evidence="2 3">
    <name type="scientific">Tetragonisca angustula</name>
    <dbReference type="NCBI Taxonomy" id="166442"/>
    <lineage>
        <taxon>Eukaryota</taxon>
        <taxon>Metazoa</taxon>
        <taxon>Ecdysozoa</taxon>
        <taxon>Arthropoda</taxon>
        <taxon>Hexapoda</taxon>
        <taxon>Insecta</taxon>
        <taxon>Pterygota</taxon>
        <taxon>Neoptera</taxon>
        <taxon>Endopterygota</taxon>
        <taxon>Hymenoptera</taxon>
        <taxon>Apocrita</taxon>
        <taxon>Aculeata</taxon>
        <taxon>Apoidea</taxon>
        <taxon>Anthophila</taxon>
        <taxon>Apidae</taxon>
        <taxon>Tetragonisca</taxon>
    </lineage>
</organism>
<name>A0AAW0ZVT0_9HYME</name>
<evidence type="ECO:0000313" key="3">
    <source>
        <dbReference type="Proteomes" id="UP001432146"/>
    </source>
</evidence>
<comment type="caution">
    <text evidence="2">The sequence shown here is derived from an EMBL/GenBank/DDBJ whole genome shotgun (WGS) entry which is preliminary data.</text>
</comment>